<reference evidence="1" key="1">
    <citation type="submission" date="2021-06" db="EMBL/GenBank/DDBJ databases">
        <authorList>
            <person name="Kallberg Y."/>
            <person name="Tangrot J."/>
            <person name="Rosling A."/>
        </authorList>
    </citation>
    <scope>NUCLEOTIDE SEQUENCE</scope>
    <source>
        <strain evidence="1">28 12/20/2015</strain>
    </source>
</reference>
<sequence>MSCPISLLVLNSPNKNDFKKIKKRTSPIHDYLKLNKNGTHVCKICPDDSDNKSSK</sequence>
<dbReference type="Proteomes" id="UP000789366">
    <property type="component" value="Unassembled WGS sequence"/>
</dbReference>
<protein>
    <submittedName>
        <fullName evidence="1">2411_t:CDS:1</fullName>
    </submittedName>
</protein>
<gene>
    <name evidence="1" type="ORF">SPELUC_LOCUS3842</name>
</gene>
<accession>A0ACA9LB21</accession>
<dbReference type="EMBL" id="CAJVPW010003120">
    <property type="protein sequence ID" value="CAG8519027.1"/>
    <property type="molecule type" value="Genomic_DNA"/>
</dbReference>
<proteinExistence type="predicted"/>
<comment type="caution">
    <text evidence="1">The sequence shown here is derived from an EMBL/GenBank/DDBJ whole genome shotgun (WGS) entry which is preliminary data.</text>
</comment>
<keyword evidence="2" id="KW-1185">Reference proteome</keyword>
<evidence type="ECO:0000313" key="1">
    <source>
        <dbReference type="EMBL" id="CAG8519027.1"/>
    </source>
</evidence>
<evidence type="ECO:0000313" key="2">
    <source>
        <dbReference type="Proteomes" id="UP000789366"/>
    </source>
</evidence>
<organism evidence="1 2">
    <name type="scientific">Cetraspora pellucida</name>
    <dbReference type="NCBI Taxonomy" id="1433469"/>
    <lineage>
        <taxon>Eukaryota</taxon>
        <taxon>Fungi</taxon>
        <taxon>Fungi incertae sedis</taxon>
        <taxon>Mucoromycota</taxon>
        <taxon>Glomeromycotina</taxon>
        <taxon>Glomeromycetes</taxon>
        <taxon>Diversisporales</taxon>
        <taxon>Gigasporaceae</taxon>
        <taxon>Cetraspora</taxon>
    </lineage>
</organism>
<name>A0ACA9LB21_9GLOM</name>